<accession>A0ABW8JGJ2</accession>
<dbReference type="EMBL" id="JADIKJ010000001">
    <property type="protein sequence ID" value="MFK2898987.1"/>
    <property type="molecule type" value="Genomic_DNA"/>
</dbReference>
<organism evidence="1 2">
    <name type="scientific">Dyella jejuensis</name>
    <dbReference type="NCBI Taxonomy" id="1432009"/>
    <lineage>
        <taxon>Bacteria</taxon>
        <taxon>Pseudomonadati</taxon>
        <taxon>Pseudomonadota</taxon>
        <taxon>Gammaproteobacteria</taxon>
        <taxon>Lysobacterales</taxon>
        <taxon>Rhodanobacteraceae</taxon>
        <taxon>Dyella</taxon>
    </lineage>
</organism>
<reference evidence="1 2" key="1">
    <citation type="submission" date="2020-10" db="EMBL/GenBank/DDBJ databases">
        <title>Phylogeny of dyella-like bacteria.</title>
        <authorList>
            <person name="Fu J."/>
        </authorList>
    </citation>
    <scope>NUCLEOTIDE SEQUENCE [LARGE SCALE GENOMIC DNA]</scope>
    <source>
        <strain evidence="1 2">JP1</strain>
    </source>
</reference>
<dbReference type="Proteomes" id="UP001620461">
    <property type="component" value="Unassembled WGS sequence"/>
</dbReference>
<dbReference type="RefSeq" id="WP_404544238.1">
    <property type="nucleotide sequence ID" value="NZ_JADIKJ010000001.1"/>
</dbReference>
<evidence type="ECO:0000313" key="2">
    <source>
        <dbReference type="Proteomes" id="UP001620461"/>
    </source>
</evidence>
<keyword evidence="2" id="KW-1185">Reference proteome</keyword>
<sequence>MSNKLLPFDIADYLDSKGAIAEYLSQVCADGGADELRRALDHIAEAKRRRAVEG</sequence>
<gene>
    <name evidence="1" type="ORF">ISP15_01375</name>
</gene>
<evidence type="ECO:0000313" key="1">
    <source>
        <dbReference type="EMBL" id="MFK2898987.1"/>
    </source>
</evidence>
<name>A0ABW8JGJ2_9GAMM</name>
<comment type="caution">
    <text evidence="1">The sequence shown here is derived from an EMBL/GenBank/DDBJ whole genome shotgun (WGS) entry which is preliminary data.</text>
</comment>
<dbReference type="InterPro" id="IPR014057">
    <property type="entry name" value="HI1420"/>
</dbReference>
<dbReference type="Pfam" id="PF21716">
    <property type="entry name" value="dnstrm_HI1420"/>
    <property type="match status" value="1"/>
</dbReference>
<evidence type="ECO:0008006" key="3">
    <source>
        <dbReference type="Google" id="ProtNLM"/>
    </source>
</evidence>
<proteinExistence type="predicted"/>
<protein>
    <recommendedName>
        <fullName evidence="3">Addiction module antidote protein</fullName>
    </recommendedName>
</protein>